<dbReference type="Proteomes" id="UP001501447">
    <property type="component" value="Unassembled WGS sequence"/>
</dbReference>
<evidence type="ECO:0000313" key="2">
    <source>
        <dbReference type="Proteomes" id="UP001501447"/>
    </source>
</evidence>
<name>A0ABP6CKC0_9ACTN</name>
<evidence type="ECO:0000313" key="1">
    <source>
        <dbReference type="EMBL" id="GAA2619958.1"/>
    </source>
</evidence>
<proteinExistence type="predicted"/>
<keyword evidence="2" id="KW-1185">Reference proteome</keyword>
<gene>
    <name evidence="1" type="ORF">GCM10009863_37460</name>
</gene>
<organism evidence="1 2">
    <name type="scientific">Streptomyces axinellae</name>
    <dbReference type="NCBI Taxonomy" id="552788"/>
    <lineage>
        <taxon>Bacteria</taxon>
        <taxon>Bacillati</taxon>
        <taxon>Actinomycetota</taxon>
        <taxon>Actinomycetes</taxon>
        <taxon>Kitasatosporales</taxon>
        <taxon>Streptomycetaceae</taxon>
        <taxon>Streptomyces</taxon>
    </lineage>
</organism>
<reference evidence="2" key="1">
    <citation type="journal article" date="2019" name="Int. J. Syst. Evol. Microbiol.">
        <title>The Global Catalogue of Microorganisms (GCM) 10K type strain sequencing project: providing services to taxonomists for standard genome sequencing and annotation.</title>
        <authorList>
            <consortium name="The Broad Institute Genomics Platform"/>
            <consortium name="The Broad Institute Genome Sequencing Center for Infectious Disease"/>
            <person name="Wu L."/>
            <person name="Ma J."/>
        </authorList>
    </citation>
    <scope>NUCLEOTIDE SEQUENCE [LARGE SCALE GENOMIC DNA]</scope>
    <source>
        <strain evidence="2">JCM 16373</strain>
    </source>
</reference>
<protein>
    <submittedName>
        <fullName evidence="1">Uncharacterized protein</fullName>
    </submittedName>
</protein>
<accession>A0ABP6CKC0</accession>
<dbReference type="EMBL" id="BAAARJ010000011">
    <property type="protein sequence ID" value="GAA2619958.1"/>
    <property type="molecule type" value="Genomic_DNA"/>
</dbReference>
<comment type="caution">
    <text evidence="1">The sequence shown here is derived from an EMBL/GenBank/DDBJ whole genome shotgun (WGS) entry which is preliminary data.</text>
</comment>
<sequence>MVLKADREAGPTPTLVVVRGARAVAKGAHAASARDRFTRPPW</sequence>